<proteinExistence type="predicted"/>
<dbReference type="Gene3D" id="3.30.479.10">
    <property type="entry name" value="6-pyruvoyl tetrahydropterin synthase/QueD"/>
    <property type="match status" value="1"/>
</dbReference>
<dbReference type="GO" id="GO:0046872">
    <property type="term" value="F:metal ion binding"/>
    <property type="evidence" value="ECO:0007669"/>
    <property type="project" value="UniProtKB-KW"/>
</dbReference>
<dbReference type="AlphaFoldDB" id="X0Y7G2"/>
<evidence type="ECO:0000256" key="2">
    <source>
        <dbReference type="ARBA" id="ARBA00022723"/>
    </source>
</evidence>
<dbReference type="InterPro" id="IPR038418">
    <property type="entry name" value="6-PTP_synth/QueD_sf"/>
</dbReference>
<comment type="caution">
    <text evidence="5">The sequence shown here is derived from an EMBL/GenBank/DDBJ whole genome shotgun (WGS) entry which is preliminary data.</text>
</comment>
<keyword evidence="3" id="KW-0862">Zinc</keyword>
<protein>
    <recommendedName>
        <fullName evidence="6">6-pyruvoyl tetrahydrobiopterin synthase</fullName>
    </recommendedName>
</protein>
<sequence>MIIYKDFKFSAAHMLTKVPEEHPCSHVHGHNYTVRISLKGPVRDDGMVMDYHELKEIWQECCGKLDHSYLNAT</sequence>
<dbReference type="EMBL" id="BARS01050839">
    <property type="protein sequence ID" value="GAG51819.1"/>
    <property type="molecule type" value="Genomic_DNA"/>
</dbReference>
<dbReference type="GO" id="GO:0016829">
    <property type="term" value="F:lyase activity"/>
    <property type="evidence" value="ECO:0007669"/>
    <property type="project" value="UniProtKB-KW"/>
</dbReference>
<accession>X0Y7G2</accession>
<dbReference type="SUPFAM" id="SSF55620">
    <property type="entry name" value="Tetrahydrobiopterin biosynthesis enzymes-like"/>
    <property type="match status" value="1"/>
</dbReference>
<name>X0Y7G2_9ZZZZ</name>
<keyword evidence="4" id="KW-0456">Lyase</keyword>
<keyword evidence="2" id="KW-0479">Metal-binding</keyword>
<gene>
    <name evidence="5" type="ORF">S01H1_75828</name>
</gene>
<dbReference type="PANTHER" id="PTHR12589:SF7">
    <property type="entry name" value="6-PYRUVOYL TETRAHYDROBIOPTERIN SYNTHASE"/>
    <property type="match status" value="1"/>
</dbReference>
<evidence type="ECO:0000256" key="3">
    <source>
        <dbReference type="ARBA" id="ARBA00022833"/>
    </source>
</evidence>
<evidence type="ECO:0000313" key="5">
    <source>
        <dbReference type="EMBL" id="GAG51819.1"/>
    </source>
</evidence>
<dbReference type="PANTHER" id="PTHR12589">
    <property type="entry name" value="PYRUVOYL TETRAHYDROBIOPTERIN SYNTHASE"/>
    <property type="match status" value="1"/>
</dbReference>
<evidence type="ECO:0000256" key="1">
    <source>
        <dbReference type="ARBA" id="ARBA00001947"/>
    </source>
</evidence>
<comment type="cofactor">
    <cofactor evidence="1">
        <name>Zn(2+)</name>
        <dbReference type="ChEBI" id="CHEBI:29105"/>
    </cofactor>
</comment>
<evidence type="ECO:0000256" key="4">
    <source>
        <dbReference type="ARBA" id="ARBA00023239"/>
    </source>
</evidence>
<organism evidence="5">
    <name type="scientific">marine sediment metagenome</name>
    <dbReference type="NCBI Taxonomy" id="412755"/>
    <lineage>
        <taxon>unclassified sequences</taxon>
        <taxon>metagenomes</taxon>
        <taxon>ecological metagenomes</taxon>
    </lineage>
</organism>
<reference evidence="5" key="1">
    <citation type="journal article" date="2014" name="Front. Microbiol.">
        <title>High frequency of phylogenetically diverse reductive dehalogenase-homologous genes in deep subseafloor sedimentary metagenomes.</title>
        <authorList>
            <person name="Kawai M."/>
            <person name="Futagami T."/>
            <person name="Toyoda A."/>
            <person name="Takaki Y."/>
            <person name="Nishi S."/>
            <person name="Hori S."/>
            <person name="Arai W."/>
            <person name="Tsubouchi T."/>
            <person name="Morono Y."/>
            <person name="Uchiyama I."/>
            <person name="Ito T."/>
            <person name="Fujiyama A."/>
            <person name="Inagaki F."/>
            <person name="Takami H."/>
        </authorList>
    </citation>
    <scope>NUCLEOTIDE SEQUENCE</scope>
    <source>
        <strain evidence="5">Expedition CK06-06</strain>
    </source>
</reference>
<dbReference type="InterPro" id="IPR007115">
    <property type="entry name" value="6-PTP_synth/QueD"/>
</dbReference>
<evidence type="ECO:0008006" key="6">
    <source>
        <dbReference type="Google" id="ProtNLM"/>
    </source>
</evidence>
<dbReference type="Pfam" id="PF01242">
    <property type="entry name" value="PTPS"/>
    <property type="match status" value="1"/>
</dbReference>
<feature type="non-terminal residue" evidence="5">
    <location>
        <position position="73"/>
    </location>
</feature>